<dbReference type="Proteomes" id="UP000299102">
    <property type="component" value="Unassembled WGS sequence"/>
</dbReference>
<organism evidence="3 4">
    <name type="scientific">Eumeta variegata</name>
    <name type="common">Bagworm moth</name>
    <name type="synonym">Eumeta japonica</name>
    <dbReference type="NCBI Taxonomy" id="151549"/>
    <lineage>
        <taxon>Eukaryota</taxon>
        <taxon>Metazoa</taxon>
        <taxon>Ecdysozoa</taxon>
        <taxon>Arthropoda</taxon>
        <taxon>Hexapoda</taxon>
        <taxon>Insecta</taxon>
        <taxon>Pterygota</taxon>
        <taxon>Neoptera</taxon>
        <taxon>Endopterygota</taxon>
        <taxon>Lepidoptera</taxon>
        <taxon>Glossata</taxon>
        <taxon>Ditrysia</taxon>
        <taxon>Tineoidea</taxon>
        <taxon>Psychidae</taxon>
        <taxon>Oiketicinae</taxon>
        <taxon>Eumeta</taxon>
    </lineage>
</organism>
<dbReference type="EMBL" id="BGZK01000788">
    <property type="protein sequence ID" value="GBP60452.1"/>
    <property type="molecule type" value="Genomic_DNA"/>
</dbReference>
<evidence type="ECO:0000256" key="1">
    <source>
        <dbReference type="SAM" id="MobiDB-lite"/>
    </source>
</evidence>
<feature type="region of interest" description="Disordered" evidence="1">
    <location>
        <begin position="21"/>
        <end position="63"/>
    </location>
</feature>
<reference evidence="3 4" key="1">
    <citation type="journal article" date="2019" name="Commun. Biol.">
        <title>The bagworm genome reveals a unique fibroin gene that provides high tensile strength.</title>
        <authorList>
            <person name="Kono N."/>
            <person name="Nakamura H."/>
            <person name="Ohtoshi R."/>
            <person name="Tomita M."/>
            <person name="Numata K."/>
            <person name="Arakawa K."/>
        </authorList>
    </citation>
    <scope>NUCLEOTIDE SEQUENCE [LARGE SCALE GENOMIC DNA]</scope>
</reference>
<name>A0A4C1XBU3_EUMVA</name>
<evidence type="ECO:0000313" key="3">
    <source>
        <dbReference type="EMBL" id="GBP60452.1"/>
    </source>
</evidence>
<evidence type="ECO:0000259" key="2">
    <source>
        <dbReference type="Pfam" id="PF13843"/>
    </source>
</evidence>
<dbReference type="InterPro" id="IPR029526">
    <property type="entry name" value="PGBD"/>
</dbReference>
<sequence>MDKQLADKDIANLLFQELSEEDETVFDSDGEEFDVGEADSEVEENDADSTSSDSEMDVPLSSPATVPQKELIKLHYTPFENLTIDEELVALRGHCKFRQYLPSKPAKYGIKIFALVDATTYYSWNLEIYAD</sequence>
<protein>
    <submittedName>
        <fullName evidence="3">PiggyBac transposable element-derived protein 4</fullName>
    </submittedName>
</protein>
<feature type="compositionally biased region" description="Acidic residues" evidence="1">
    <location>
        <begin position="21"/>
        <end position="47"/>
    </location>
</feature>
<evidence type="ECO:0000313" key="4">
    <source>
        <dbReference type="Proteomes" id="UP000299102"/>
    </source>
</evidence>
<accession>A0A4C1XBU3</accession>
<dbReference type="OrthoDB" id="10057959at2759"/>
<dbReference type="PANTHER" id="PTHR46599">
    <property type="entry name" value="PIGGYBAC TRANSPOSABLE ELEMENT-DERIVED PROTEIN 4"/>
    <property type="match status" value="1"/>
</dbReference>
<dbReference type="AlphaFoldDB" id="A0A4C1XBU3"/>
<dbReference type="STRING" id="151549.A0A4C1XBU3"/>
<keyword evidence="4" id="KW-1185">Reference proteome</keyword>
<gene>
    <name evidence="3" type="primary">PGBD4</name>
    <name evidence="3" type="ORF">EVAR_37488_1</name>
</gene>
<feature type="domain" description="PiggyBac transposable element-derived protein" evidence="2">
    <location>
        <begin position="73"/>
        <end position="130"/>
    </location>
</feature>
<proteinExistence type="predicted"/>
<dbReference type="Pfam" id="PF13843">
    <property type="entry name" value="DDE_Tnp_1_7"/>
    <property type="match status" value="1"/>
</dbReference>
<comment type="caution">
    <text evidence="3">The sequence shown here is derived from an EMBL/GenBank/DDBJ whole genome shotgun (WGS) entry which is preliminary data.</text>
</comment>
<dbReference type="PANTHER" id="PTHR46599:SF6">
    <property type="entry name" value="DUAL SPECIFICITY PHOSPHATASE 26"/>
    <property type="match status" value="1"/>
</dbReference>